<dbReference type="EMBL" id="FRAA01000002">
    <property type="protein sequence ID" value="SHK04886.1"/>
    <property type="molecule type" value="Genomic_DNA"/>
</dbReference>
<accession>A0A1M6PAB1</accession>
<dbReference type="InterPro" id="IPR015424">
    <property type="entry name" value="PyrdxlP-dep_Trfase"/>
</dbReference>
<dbReference type="GO" id="GO:0047307">
    <property type="term" value="F:diaminobutyrate-pyruvate transaminase activity"/>
    <property type="evidence" value="ECO:0007669"/>
    <property type="project" value="InterPro"/>
</dbReference>
<dbReference type="Proteomes" id="UP000184474">
    <property type="component" value="Unassembled WGS sequence"/>
</dbReference>
<dbReference type="PROSITE" id="PS00600">
    <property type="entry name" value="AA_TRANSFER_CLASS_3"/>
    <property type="match status" value="1"/>
</dbReference>
<dbReference type="Pfam" id="PF00202">
    <property type="entry name" value="Aminotran_3"/>
    <property type="match status" value="1"/>
</dbReference>
<dbReference type="PIRSF" id="PIRSF000521">
    <property type="entry name" value="Transaminase_4ab_Lys_Orn"/>
    <property type="match status" value="1"/>
</dbReference>
<sequence length="421" mass="46757">MEQVKKHESNVRGYSRSFPVTFTSANGAVIHDTDHKQYIDFLAGAGALNYGHNNPFFKMKLMDYIDKNGVTHGLDLSTEAKEHFINIFNKYILEPRELKYKMQFTGPTGTNTVEAAIKLAQIVTGRTNIITFTNGYHGHSKGALRLTANAHYRKGLENELNQFTTFIPYYGFLDGDFDSADYLDKILSDSGSGTDIPAAIILETIQGEGGVNIAPKEWLQKLRRITEKHDILMIVDDIQVGCGRTGNFFSFEDAGIYPDMVTLSKSLSGYGLPMSLLLIKPEIDDWKPGQHTGTFRGNNLAFVTAAEAIIKYWKDDEFTKETLAKSSKLLRILKQIGEDHKEIITDVRGKGLIAAVECADAETASSITAEAFDNGLIIETCGSNGNIIKFLPPLNIHDNYLNEGIKIFEQAVQSINKVELV</sequence>
<dbReference type="InterPro" id="IPR004637">
    <property type="entry name" value="Dat"/>
</dbReference>
<keyword evidence="5 6" id="KW-0663">Pyridoxal phosphate</keyword>
<protein>
    <recommendedName>
        <fullName evidence="7">Diaminobutyrate--2-oxoglutarate transaminase</fullName>
        <ecNumber evidence="7">2.6.1.76</ecNumber>
    </recommendedName>
    <alternativeName>
        <fullName evidence="7">DABA aminotransferase</fullName>
    </alternativeName>
</protein>
<dbReference type="InterPro" id="IPR049704">
    <property type="entry name" value="Aminotrans_3_PPA_site"/>
</dbReference>
<dbReference type="GO" id="GO:0045303">
    <property type="term" value="F:diaminobutyrate-2-oxoglutarate transaminase activity"/>
    <property type="evidence" value="ECO:0007669"/>
    <property type="project" value="UniProtKB-EC"/>
</dbReference>
<dbReference type="UniPathway" id="UPA00067">
    <property type="reaction ID" value="UER00121"/>
</dbReference>
<evidence type="ECO:0000256" key="7">
    <source>
        <dbReference type="RuleBase" id="RU365034"/>
    </source>
</evidence>
<proteinExistence type="inferred from homology"/>
<dbReference type="STRING" id="156994.SAMN04488028_102614"/>
<dbReference type="SUPFAM" id="SSF53383">
    <property type="entry name" value="PLP-dependent transferases"/>
    <property type="match status" value="1"/>
</dbReference>
<dbReference type="Gene3D" id="3.90.1150.10">
    <property type="entry name" value="Aspartate Aminotransferase, domain 1"/>
    <property type="match status" value="1"/>
</dbReference>
<dbReference type="InterPro" id="IPR005814">
    <property type="entry name" value="Aminotrans_3"/>
</dbReference>
<comment type="pathway">
    <text evidence="7">Amine and polyamine biosynthesis; ectoine biosynthesis; L-ectoine from L-aspartate 4-semialdehyde: step 1/3.</text>
</comment>
<comment type="function">
    <text evidence="7">Catalyzes reversively the conversion of L-aspartate beta-semialdehyde (ASA) to L-2,4-diaminobutyrate (DABA) by transamination with L-glutamate.</text>
</comment>
<dbReference type="InterPro" id="IPR015422">
    <property type="entry name" value="PyrdxlP-dep_Trfase_small"/>
</dbReference>
<comment type="similarity">
    <text evidence="2 6">Belongs to the class-III pyridoxal-phosphate-dependent aminotransferase family.</text>
</comment>
<evidence type="ECO:0000256" key="5">
    <source>
        <dbReference type="ARBA" id="ARBA00022898"/>
    </source>
</evidence>
<dbReference type="PANTHER" id="PTHR43552">
    <property type="entry name" value="DIAMINOBUTYRATE--2-OXOGLUTARATE AMINOTRANSFERASE"/>
    <property type="match status" value="1"/>
</dbReference>
<dbReference type="AlphaFoldDB" id="A0A1M6PAB1"/>
<keyword evidence="9" id="KW-1185">Reference proteome</keyword>
<gene>
    <name evidence="8" type="ORF">SAMN04488028_102614</name>
</gene>
<evidence type="ECO:0000313" key="9">
    <source>
        <dbReference type="Proteomes" id="UP000184474"/>
    </source>
</evidence>
<dbReference type="CDD" id="cd00610">
    <property type="entry name" value="OAT_like"/>
    <property type="match status" value="1"/>
</dbReference>
<organism evidence="8 9">
    <name type="scientific">Reichenbachiella agariperforans</name>
    <dbReference type="NCBI Taxonomy" id="156994"/>
    <lineage>
        <taxon>Bacteria</taxon>
        <taxon>Pseudomonadati</taxon>
        <taxon>Bacteroidota</taxon>
        <taxon>Cytophagia</taxon>
        <taxon>Cytophagales</taxon>
        <taxon>Reichenbachiellaceae</taxon>
        <taxon>Reichenbachiella</taxon>
    </lineage>
</organism>
<dbReference type="Gene3D" id="3.40.640.10">
    <property type="entry name" value="Type I PLP-dependent aspartate aminotransferase-like (Major domain)"/>
    <property type="match status" value="1"/>
</dbReference>
<dbReference type="NCBIfam" id="TIGR02407">
    <property type="entry name" value="ectoine_ectB"/>
    <property type="match status" value="1"/>
</dbReference>
<comment type="catalytic activity">
    <reaction evidence="7">
        <text>L-2,4-diaminobutanoate + 2-oxoglutarate = L-aspartate 4-semialdehyde + L-glutamate</text>
        <dbReference type="Rhea" id="RHEA:11160"/>
        <dbReference type="ChEBI" id="CHEBI:16810"/>
        <dbReference type="ChEBI" id="CHEBI:29985"/>
        <dbReference type="ChEBI" id="CHEBI:58761"/>
        <dbReference type="ChEBI" id="CHEBI:537519"/>
        <dbReference type="EC" id="2.6.1.76"/>
    </reaction>
</comment>
<dbReference type="RefSeq" id="WP_073121735.1">
    <property type="nucleotide sequence ID" value="NZ_FRAA01000002.1"/>
</dbReference>
<keyword evidence="3 7" id="KW-0032">Aminotransferase</keyword>
<dbReference type="GO" id="GO:0019491">
    <property type="term" value="P:ectoine biosynthetic process"/>
    <property type="evidence" value="ECO:0007669"/>
    <property type="project" value="UniProtKB-UniPathway"/>
</dbReference>
<evidence type="ECO:0000256" key="2">
    <source>
        <dbReference type="ARBA" id="ARBA00008954"/>
    </source>
</evidence>
<dbReference type="InterPro" id="IPR015421">
    <property type="entry name" value="PyrdxlP-dep_Trfase_major"/>
</dbReference>
<keyword evidence="4 7" id="KW-0808">Transferase</keyword>
<evidence type="ECO:0000256" key="4">
    <source>
        <dbReference type="ARBA" id="ARBA00022679"/>
    </source>
</evidence>
<dbReference type="EC" id="2.6.1.76" evidence="7"/>
<dbReference type="InterPro" id="IPR012773">
    <property type="entry name" value="Ectoine_EctB"/>
</dbReference>
<comment type="cofactor">
    <cofactor evidence="1 7">
        <name>pyridoxal 5'-phosphate</name>
        <dbReference type="ChEBI" id="CHEBI:597326"/>
    </cofactor>
</comment>
<evidence type="ECO:0000313" key="8">
    <source>
        <dbReference type="EMBL" id="SHK04886.1"/>
    </source>
</evidence>
<name>A0A1M6PAB1_REIAG</name>
<evidence type="ECO:0000256" key="6">
    <source>
        <dbReference type="RuleBase" id="RU003560"/>
    </source>
</evidence>
<dbReference type="GO" id="GO:0030170">
    <property type="term" value="F:pyridoxal phosphate binding"/>
    <property type="evidence" value="ECO:0007669"/>
    <property type="project" value="InterPro"/>
</dbReference>
<evidence type="ECO:0000256" key="1">
    <source>
        <dbReference type="ARBA" id="ARBA00001933"/>
    </source>
</evidence>
<dbReference type="PANTHER" id="PTHR43552:SF2">
    <property type="entry name" value="DIAMINOBUTYRATE--2-OXOGLUTARATE TRANSAMINASE"/>
    <property type="match status" value="1"/>
</dbReference>
<evidence type="ECO:0000256" key="3">
    <source>
        <dbReference type="ARBA" id="ARBA00022576"/>
    </source>
</evidence>
<dbReference type="NCBIfam" id="TIGR00709">
    <property type="entry name" value="dat"/>
    <property type="match status" value="1"/>
</dbReference>
<reference evidence="9" key="1">
    <citation type="submission" date="2016-11" db="EMBL/GenBank/DDBJ databases">
        <authorList>
            <person name="Varghese N."/>
            <person name="Submissions S."/>
        </authorList>
    </citation>
    <scope>NUCLEOTIDE SEQUENCE [LARGE SCALE GENOMIC DNA]</scope>
    <source>
        <strain evidence="9">DSM 26134</strain>
    </source>
</reference>
<dbReference type="NCBIfam" id="NF006733">
    <property type="entry name" value="PRK09264.1"/>
    <property type="match status" value="1"/>
</dbReference>